<feature type="compositionally biased region" description="Low complexity" evidence="1">
    <location>
        <begin position="710"/>
        <end position="722"/>
    </location>
</feature>
<feature type="domain" description="CID" evidence="4">
    <location>
        <begin position="111"/>
        <end position="251"/>
    </location>
</feature>
<feature type="compositionally biased region" description="Basic and acidic residues" evidence="1">
    <location>
        <begin position="564"/>
        <end position="579"/>
    </location>
</feature>
<dbReference type="PANTHER" id="PTHR12323">
    <property type="entry name" value="SR-RELATED CTD ASSOCIATED FACTOR 6"/>
    <property type="match status" value="1"/>
</dbReference>
<dbReference type="Pfam" id="PF01805">
    <property type="entry name" value="Surp"/>
    <property type="match status" value="1"/>
</dbReference>
<dbReference type="InterPro" id="IPR035967">
    <property type="entry name" value="SWAP/Surp_sf"/>
</dbReference>
<dbReference type="PROSITE" id="PS50174">
    <property type="entry name" value="G_PATCH"/>
    <property type="match status" value="1"/>
</dbReference>
<dbReference type="Pfam" id="PF25127">
    <property type="entry name" value="DUF7819"/>
    <property type="match status" value="1"/>
</dbReference>
<keyword evidence="5" id="KW-1185">Reference proteome</keyword>
<feature type="compositionally biased region" description="Basic and acidic residues" evidence="1">
    <location>
        <begin position="268"/>
        <end position="292"/>
    </location>
</feature>
<accession>A0ABM4C7V7</accession>
<feature type="compositionally biased region" description="Basic and acidic residues" evidence="1">
    <location>
        <begin position="682"/>
        <end position="692"/>
    </location>
</feature>
<evidence type="ECO:0000313" key="6">
    <source>
        <dbReference type="RefSeq" id="XP_065657697.1"/>
    </source>
</evidence>
<dbReference type="Proteomes" id="UP001652625">
    <property type="component" value="Chromosome 07"/>
</dbReference>
<name>A0ABM4C7V7_HYDVU</name>
<dbReference type="SUPFAM" id="SSF109905">
    <property type="entry name" value="Surp module (SWAP domain)"/>
    <property type="match status" value="1"/>
</dbReference>
<feature type="compositionally biased region" description="Pro residues" evidence="1">
    <location>
        <begin position="353"/>
        <end position="364"/>
    </location>
</feature>
<feature type="compositionally biased region" description="Basic residues" evidence="1">
    <location>
        <begin position="584"/>
        <end position="626"/>
    </location>
</feature>
<feature type="region of interest" description="Disordered" evidence="1">
    <location>
        <begin position="71"/>
        <end position="91"/>
    </location>
</feature>
<gene>
    <name evidence="6" type="primary">LOC100205283</name>
</gene>
<evidence type="ECO:0000259" key="4">
    <source>
        <dbReference type="PROSITE" id="PS51391"/>
    </source>
</evidence>
<dbReference type="GeneID" id="100205283"/>
<feature type="region of interest" description="Disordered" evidence="1">
    <location>
        <begin position="663"/>
        <end position="722"/>
    </location>
</feature>
<dbReference type="PROSITE" id="PS50128">
    <property type="entry name" value="SURP"/>
    <property type="match status" value="1"/>
</dbReference>
<dbReference type="InterPro" id="IPR006569">
    <property type="entry name" value="CID_dom"/>
</dbReference>
<dbReference type="RefSeq" id="XP_065657697.1">
    <property type="nucleotide sequence ID" value="XM_065801625.1"/>
</dbReference>
<dbReference type="SMART" id="SM00648">
    <property type="entry name" value="SWAP"/>
    <property type="match status" value="1"/>
</dbReference>
<dbReference type="InterPro" id="IPR000467">
    <property type="entry name" value="G_patch_dom"/>
</dbReference>
<dbReference type="Pfam" id="PF01585">
    <property type="entry name" value="G-patch"/>
    <property type="match status" value="1"/>
</dbReference>
<dbReference type="InterPro" id="IPR056721">
    <property type="entry name" value="DUF7819"/>
</dbReference>
<sequence length="722" mass="83847">MSAMKIPDDEEQRNIIDKLANFVARNGPKFEELTKSKQKDNPKFAFLFGGDYHSYYCWKVGLETTQCEAQKRLNQQQEQPPPPPSFQQQQLPQIPSQFTIQPPEVIAPSQRNEFDLEEFRVLLQKLILACTKDNIQNGKTWIVENCKSYEQFTAIGRFLFQRMLEESLPFQQKLHIVYLTNDLLHHSRKKDVPLLQEGLQNYILPIVAIVHNGEAADNQQKLAKVVKIWETQKFFSPDILEKLCLSDKLYDTQLDIIEKEREYMRIEKDKKQREEQEQRQQEEEKNASEEMNNRGYNMYDHPQHPQAQDYPPPPMPGHFQQFQQFNQWHQPPPPPVAPQDPYHFYGSNYTPSVRPPAPFPPPRFPLSDQGNFDQQPPGYPPYDMPPQFQNSEIQTFDYSHQRVPPGPTPMTFDYEHGRAHHPPEQEVMHDPTIPMAPYYDLPAGLMVPLIKIWDCEYNPIDPKDLRLPIPQPPSERLLAAIEAFYSPPSHERPRDSQGWEKNGLFEFYKAKLKYIKDKERNLSTIDRSLSPPSSRSPSPESAGSPLVKERKKSRSPSPPRSRSRSRDRQRSTSPKEKSQNNRRSASKSRSRSPARRSRSRSYSRSHSRSRSRSRSKSRSPPRRSPLKRSPTPPESFVGFTPRPMESRIDDSNVGHQMLMKMGWGGQGLGKKETGIVNPIKGGEIRDRQDKFKGIGSDMNDPFENFRKNKSYSYSRPRSSSKK</sequence>
<dbReference type="SMART" id="SM00443">
    <property type="entry name" value="G_patch"/>
    <property type="match status" value="1"/>
</dbReference>
<dbReference type="Gene3D" id="1.10.10.790">
    <property type="entry name" value="Surp module"/>
    <property type="match status" value="1"/>
</dbReference>
<dbReference type="PROSITE" id="PS51391">
    <property type="entry name" value="CID"/>
    <property type="match status" value="1"/>
</dbReference>
<reference evidence="6" key="1">
    <citation type="submission" date="2025-08" db="UniProtKB">
        <authorList>
            <consortium name="RefSeq"/>
        </authorList>
    </citation>
    <scope>IDENTIFICATION</scope>
</reference>
<feature type="region of interest" description="Disordered" evidence="1">
    <location>
        <begin position="523"/>
        <end position="650"/>
    </location>
</feature>
<organism evidence="5 6">
    <name type="scientific">Hydra vulgaris</name>
    <name type="common">Hydra</name>
    <name type="synonym">Hydra attenuata</name>
    <dbReference type="NCBI Taxonomy" id="6087"/>
    <lineage>
        <taxon>Eukaryota</taxon>
        <taxon>Metazoa</taxon>
        <taxon>Cnidaria</taxon>
        <taxon>Hydrozoa</taxon>
        <taxon>Hydroidolina</taxon>
        <taxon>Anthoathecata</taxon>
        <taxon>Aplanulata</taxon>
        <taxon>Hydridae</taxon>
        <taxon>Hydra</taxon>
    </lineage>
</organism>
<evidence type="ECO:0000259" key="2">
    <source>
        <dbReference type="PROSITE" id="PS50128"/>
    </source>
</evidence>
<feature type="region of interest" description="Disordered" evidence="1">
    <location>
        <begin position="268"/>
        <end position="319"/>
    </location>
</feature>
<feature type="domain" description="G-patch" evidence="3">
    <location>
        <begin position="650"/>
        <end position="699"/>
    </location>
</feature>
<feature type="compositionally biased region" description="Low complexity" evidence="1">
    <location>
        <begin position="528"/>
        <end position="545"/>
    </location>
</feature>
<dbReference type="Pfam" id="PF04818">
    <property type="entry name" value="CID"/>
    <property type="match status" value="1"/>
</dbReference>
<evidence type="ECO:0000259" key="3">
    <source>
        <dbReference type="PROSITE" id="PS50174"/>
    </source>
</evidence>
<feature type="domain" description="SURP motif" evidence="2">
    <location>
        <begin position="15"/>
        <end position="57"/>
    </location>
</feature>
<dbReference type="Gene3D" id="1.25.40.90">
    <property type="match status" value="1"/>
</dbReference>
<dbReference type="InterPro" id="IPR008942">
    <property type="entry name" value="ENTH_VHS"/>
</dbReference>
<proteinExistence type="predicted"/>
<dbReference type="PANTHER" id="PTHR12323:SF0">
    <property type="entry name" value="CALCIUM HOMEOSTASIS ENDOPLASMIC RETICULUM PROTEIN"/>
    <property type="match status" value="1"/>
</dbReference>
<protein>
    <submittedName>
        <fullName evidence="6">Calcium homeostasis endoplasmic reticulum protein isoform X2</fullName>
    </submittedName>
</protein>
<dbReference type="InterPro" id="IPR000061">
    <property type="entry name" value="Surp"/>
</dbReference>
<feature type="region of interest" description="Disordered" evidence="1">
    <location>
        <begin position="349"/>
        <end position="374"/>
    </location>
</feature>
<evidence type="ECO:0000256" key="1">
    <source>
        <dbReference type="SAM" id="MobiDB-lite"/>
    </source>
</evidence>
<evidence type="ECO:0000313" key="5">
    <source>
        <dbReference type="Proteomes" id="UP001652625"/>
    </source>
</evidence>